<comment type="caution">
    <text evidence="9">The sequence shown here is derived from an EMBL/GenBank/DDBJ whole genome shotgun (WGS) entry which is preliminary data.</text>
</comment>
<dbReference type="InterPro" id="IPR039733">
    <property type="entry name" value="NTAQ1"/>
</dbReference>
<dbReference type="Pfam" id="PF09764">
    <property type="entry name" value="Nt_Gln_amidase"/>
    <property type="match status" value="1"/>
</dbReference>
<sequence>MKQLDKTANTYTPLFCEENIWKLINTLYTNQIAKPIDVLFILNQTSSVALFGQNKADTYKPVIWDYHVILTAELSGNIVVFDFDSRCGFPVRLIDYFNETFPQTIKLNESFQPLIKSIKPNYYLKHFYSDRSHMKNVIDDTEFPGYKIIEPDDDEEKLTLNKCRNLEDNIPNCKIELPEKYLERLIKTKTQTPE</sequence>
<proteinExistence type="inferred from homology"/>
<protein>
    <recommendedName>
        <fullName evidence="4">Protein N-terminal glutamine amidohydrolase</fullName>
        <ecNumber evidence="3">3.5.1.122</ecNumber>
    </recommendedName>
    <alternativeName>
        <fullName evidence="6">Protein NH2-terminal glutamine deamidase</fullName>
    </alternativeName>
</protein>
<evidence type="ECO:0000313" key="10">
    <source>
        <dbReference type="Proteomes" id="UP000254266"/>
    </source>
</evidence>
<evidence type="ECO:0000256" key="7">
    <source>
        <dbReference type="ARBA" id="ARBA00048768"/>
    </source>
</evidence>
<dbReference type="Gene3D" id="3.10.620.10">
    <property type="entry name" value="Protein N-terminal glutamine amidohydrolase, alpha beta roll"/>
    <property type="match status" value="1"/>
</dbReference>
<dbReference type="PANTHER" id="PTHR13035:SF0">
    <property type="entry name" value="PROTEIN N-TERMINAL GLUTAMINE AMIDOHYDROLASE"/>
    <property type="match status" value="1"/>
</dbReference>
<dbReference type="GO" id="GO:0005829">
    <property type="term" value="C:cytosol"/>
    <property type="evidence" value="ECO:0007669"/>
    <property type="project" value="TreeGrafter"/>
</dbReference>
<gene>
    <name evidence="9" type="ORF">DIZ80_07130</name>
</gene>
<evidence type="ECO:0000256" key="3">
    <source>
        <dbReference type="ARBA" id="ARBA00012718"/>
    </source>
</evidence>
<dbReference type="InterPro" id="IPR037132">
    <property type="entry name" value="N_Gln_amidohydro_ab_roll_sf"/>
</dbReference>
<comment type="subunit">
    <text evidence="2">Monomer.</text>
</comment>
<reference evidence="9 10" key="1">
    <citation type="journal article" date="2018" name="ISME J.">
        <title>Endosymbiont genomes yield clues of tubeworm success.</title>
        <authorList>
            <person name="Li Y."/>
            <person name="Liles M.R."/>
            <person name="Halanych K.M."/>
        </authorList>
    </citation>
    <scope>NUCLEOTIDE SEQUENCE [LARGE SCALE GENOMIC DNA]</scope>
    <source>
        <strain evidence="9">A1464</strain>
    </source>
</reference>
<comment type="catalytic activity">
    <reaction evidence="7">
        <text>N-terminal L-glutaminyl-[protein] + H2O = N-terminal L-glutamyl-[protein] + NH4(+)</text>
        <dbReference type="Rhea" id="RHEA:50680"/>
        <dbReference type="Rhea" id="RHEA-COMP:12668"/>
        <dbReference type="Rhea" id="RHEA-COMP:12777"/>
        <dbReference type="ChEBI" id="CHEBI:15377"/>
        <dbReference type="ChEBI" id="CHEBI:28938"/>
        <dbReference type="ChEBI" id="CHEBI:64721"/>
        <dbReference type="ChEBI" id="CHEBI:64722"/>
        <dbReference type="EC" id="3.5.1.122"/>
    </reaction>
</comment>
<keyword evidence="5" id="KW-0378">Hydrolase</keyword>
<comment type="similarity">
    <text evidence="1">Belongs to the NTAQ1 family.</text>
</comment>
<evidence type="ECO:0000256" key="1">
    <source>
        <dbReference type="ARBA" id="ARBA00008985"/>
    </source>
</evidence>
<evidence type="ECO:0000313" key="9">
    <source>
        <dbReference type="EMBL" id="RDH83902.1"/>
    </source>
</evidence>
<keyword evidence="10" id="KW-1185">Reference proteome</keyword>
<evidence type="ECO:0000259" key="8">
    <source>
        <dbReference type="Pfam" id="PF09764"/>
    </source>
</evidence>
<dbReference type="AlphaFoldDB" id="A0A370DG75"/>
<feature type="domain" description="Protein N-terminal glutamine amidohydrolase alpha beta roll" evidence="8">
    <location>
        <begin position="11"/>
        <end position="158"/>
    </location>
</feature>
<dbReference type="EMBL" id="QFXC01000008">
    <property type="protein sequence ID" value="RDH83902.1"/>
    <property type="molecule type" value="Genomic_DNA"/>
</dbReference>
<dbReference type="EC" id="3.5.1.122" evidence="3"/>
<accession>A0A370DG75</accession>
<organism evidence="9 10">
    <name type="scientific">endosymbiont of Galathealinum brachiosum</name>
    <dbReference type="NCBI Taxonomy" id="2200906"/>
    <lineage>
        <taxon>Bacteria</taxon>
        <taxon>Pseudomonadati</taxon>
        <taxon>Pseudomonadota</taxon>
        <taxon>Gammaproteobacteria</taxon>
        <taxon>sulfur-oxidizing symbionts</taxon>
    </lineage>
</organism>
<evidence type="ECO:0000256" key="2">
    <source>
        <dbReference type="ARBA" id="ARBA00011245"/>
    </source>
</evidence>
<dbReference type="PANTHER" id="PTHR13035">
    <property type="entry name" value="PROTEIN N-TERMINAL GLUTAMINE AMIDOHYDROLASE"/>
    <property type="match status" value="1"/>
</dbReference>
<evidence type="ECO:0000256" key="4">
    <source>
        <dbReference type="ARBA" id="ARBA00021247"/>
    </source>
</evidence>
<dbReference type="InterPro" id="IPR023128">
    <property type="entry name" value="Prot_N_Gln_amidohydro_ab_roll"/>
</dbReference>
<dbReference type="Proteomes" id="UP000254266">
    <property type="component" value="Unassembled WGS sequence"/>
</dbReference>
<dbReference type="GO" id="GO:0008418">
    <property type="term" value="F:protein-N-terminal asparagine amidohydrolase activity"/>
    <property type="evidence" value="ECO:0007669"/>
    <property type="project" value="InterPro"/>
</dbReference>
<name>A0A370DG75_9GAMM</name>
<evidence type="ECO:0000256" key="6">
    <source>
        <dbReference type="ARBA" id="ARBA00029677"/>
    </source>
</evidence>
<evidence type="ECO:0000256" key="5">
    <source>
        <dbReference type="ARBA" id="ARBA00022801"/>
    </source>
</evidence>
<dbReference type="GO" id="GO:0070773">
    <property type="term" value="F:protein-N-terminal glutamine amidohydrolase activity"/>
    <property type="evidence" value="ECO:0007669"/>
    <property type="project" value="UniProtKB-EC"/>
</dbReference>